<evidence type="ECO:0000313" key="3">
    <source>
        <dbReference type="Proteomes" id="UP000012174"/>
    </source>
</evidence>
<name>M7TY32_EUTLA</name>
<dbReference type="InterPro" id="IPR025676">
    <property type="entry name" value="Clr5_dom"/>
</dbReference>
<dbReference type="AlphaFoldDB" id="M7TY32"/>
<gene>
    <name evidence="2" type="ORF">UCREL1_1391</name>
</gene>
<sequence>MIAKGGRANHSKESWEKQRNVIEQLYCGHHFTMAQVKGELDKRGFVATEREYYPRIKEWGLTKNIRGDEMGIMYRKMLERKTQHGKETIFTLHGREVDLKKVHRFVKRVSLSPSKLPQASQ</sequence>
<keyword evidence="3" id="KW-1185">Reference proteome</keyword>
<dbReference type="KEGG" id="ela:UCREL1_1391"/>
<accession>M7TY32</accession>
<evidence type="ECO:0000259" key="1">
    <source>
        <dbReference type="Pfam" id="PF14420"/>
    </source>
</evidence>
<dbReference type="OrthoDB" id="4779062at2759"/>
<evidence type="ECO:0000313" key="2">
    <source>
        <dbReference type="EMBL" id="EMR71565.1"/>
    </source>
</evidence>
<dbReference type="Proteomes" id="UP000012174">
    <property type="component" value="Unassembled WGS sequence"/>
</dbReference>
<proteinExistence type="predicted"/>
<dbReference type="PANTHER" id="PTHR38788:SF3">
    <property type="entry name" value="CLR5 DOMAIN-CONTAINING PROTEIN"/>
    <property type="match status" value="1"/>
</dbReference>
<organism evidence="2 3">
    <name type="scientific">Eutypa lata (strain UCR-EL1)</name>
    <name type="common">Grapevine dieback disease fungus</name>
    <name type="synonym">Eutypa armeniacae</name>
    <dbReference type="NCBI Taxonomy" id="1287681"/>
    <lineage>
        <taxon>Eukaryota</taxon>
        <taxon>Fungi</taxon>
        <taxon>Dikarya</taxon>
        <taxon>Ascomycota</taxon>
        <taxon>Pezizomycotina</taxon>
        <taxon>Sordariomycetes</taxon>
        <taxon>Xylariomycetidae</taxon>
        <taxon>Xylariales</taxon>
        <taxon>Diatrypaceae</taxon>
        <taxon>Eutypa</taxon>
    </lineage>
</organism>
<reference evidence="3" key="1">
    <citation type="journal article" date="2013" name="Genome Announc.">
        <title>Draft genome sequence of the grapevine dieback fungus Eutypa lata UCR-EL1.</title>
        <authorList>
            <person name="Blanco-Ulate B."/>
            <person name="Rolshausen P.E."/>
            <person name="Cantu D."/>
        </authorList>
    </citation>
    <scope>NUCLEOTIDE SEQUENCE [LARGE SCALE GENOMIC DNA]</scope>
    <source>
        <strain evidence="3">UCR-EL1</strain>
    </source>
</reference>
<dbReference type="OMA" id="TEREYYP"/>
<dbReference type="Pfam" id="PF14420">
    <property type="entry name" value="Clr5"/>
    <property type="match status" value="1"/>
</dbReference>
<dbReference type="STRING" id="1287681.M7TY32"/>
<feature type="domain" description="Clr5" evidence="1">
    <location>
        <begin position="12"/>
        <end position="63"/>
    </location>
</feature>
<dbReference type="EMBL" id="KB705623">
    <property type="protein sequence ID" value="EMR71565.1"/>
    <property type="molecule type" value="Genomic_DNA"/>
</dbReference>
<dbReference type="PANTHER" id="PTHR38788">
    <property type="entry name" value="CLR5 DOMAIN-CONTAINING PROTEIN"/>
    <property type="match status" value="1"/>
</dbReference>
<dbReference type="HOGENOM" id="CLU_2038060_0_0_1"/>
<protein>
    <submittedName>
        <fullName evidence="2">Putative c6 finger domain protein</fullName>
    </submittedName>
</protein>